<reference evidence="1 2" key="1">
    <citation type="journal article" date="2024" name="Nat. Commun.">
        <title>Phylogenomics reveals the evolutionary origins of lichenization in chlorophyte algae.</title>
        <authorList>
            <person name="Puginier C."/>
            <person name="Libourel C."/>
            <person name="Otte J."/>
            <person name="Skaloud P."/>
            <person name="Haon M."/>
            <person name="Grisel S."/>
            <person name="Petersen M."/>
            <person name="Berrin J.G."/>
            <person name="Delaux P.M."/>
            <person name="Dal Grande F."/>
            <person name="Keller J."/>
        </authorList>
    </citation>
    <scope>NUCLEOTIDE SEQUENCE [LARGE SCALE GENOMIC DNA]</scope>
    <source>
        <strain evidence="1 2">SAG 245.80</strain>
    </source>
</reference>
<dbReference type="Proteomes" id="UP001445335">
    <property type="component" value="Unassembled WGS sequence"/>
</dbReference>
<comment type="caution">
    <text evidence="1">The sequence shown here is derived from an EMBL/GenBank/DDBJ whole genome shotgun (WGS) entry which is preliminary data.</text>
</comment>
<accession>A0AAW1RPX3</accession>
<evidence type="ECO:0000313" key="1">
    <source>
        <dbReference type="EMBL" id="KAK9835416.1"/>
    </source>
</evidence>
<evidence type="ECO:0000313" key="2">
    <source>
        <dbReference type="Proteomes" id="UP001445335"/>
    </source>
</evidence>
<dbReference type="EMBL" id="JALJOU010000028">
    <property type="protein sequence ID" value="KAK9835416.1"/>
    <property type="molecule type" value="Genomic_DNA"/>
</dbReference>
<organism evidence="1 2">
    <name type="scientific">Elliptochloris bilobata</name>
    <dbReference type="NCBI Taxonomy" id="381761"/>
    <lineage>
        <taxon>Eukaryota</taxon>
        <taxon>Viridiplantae</taxon>
        <taxon>Chlorophyta</taxon>
        <taxon>core chlorophytes</taxon>
        <taxon>Trebouxiophyceae</taxon>
        <taxon>Trebouxiophyceae incertae sedis</taxon>
        <taxon>Elliptochloris clade</taxon>
        <taxon>Elliptochloris</taxon>
    </lineage>
</organism>
<name>A0AAW1RPX3_9CHLO</name>
<keyword evidence="2" id="KW-1185">Reference proteome</keyword>
<sequence>MGADDSQTLQEQYTARWLKLKHLLTAKYFSDKALAGDSGVNDEVTSVAGVDVRLAQEPPLKRFLKTPRLKADLAKYLDAD</sequence>
<proteinExistence type="predicted"/>
<gene>
    <name evidence="1" type="ORF">WJX81_008046</name>
</gene>
<dbReference type="AlphaFoldDB" id="A0AAW1RPX3"/>
<protein>
    <submittedName>
        <fullName evidence="1">Uncharacterized protein</fullName>
    </submittedName>
</protein>